<dbReference type="CDD" id="cd03221">
    <property type="entry name" value="ABCF_EF-3"/>
    <property type="match status" value="1"/>
</dbReference>
<dbReference type="EMBL" id="SNXS01000001">
    <property type="protein sequence ID" value="TDP74769.1"/>
    <property type="molecule type" value="Genomic_DNA"/>
</dbReference>
<evidence type="ECO:0000256" key="2">
    <source>
        <dbReference type="ARBA" id="ARBA00022737"/>
    </source>
</evidence>
<dbReference type="InterPro" id="IPR003593">
    <property type="entry name" value="AAA+_ATPase"/>
</dbReference>
<dbReference type="Gene3D" id="3.40.50.300">
    <property type="entry name" value="P-loop containing nucleotide triphosphate hydrolases"/>
    <property type="match status" value="2"/>
</dbReference>
<dbReference type="InterPro" id="IPR050611">
    <property type="entry name" value="ABCF"/>
</dbReference>
<dbReference type="InterPro" id="IPR003439">
    <property type="entry name" value="ABC_transporter-like_ATP-bd"/>
</dbReference>
<dbReference type="PROSITE" id="PS50893">
    <property type="entry name" value="ABC_TRANSPORTER_2"/>
    <property type="match status" value="2"/>
</dbReference>
<keyword evidence="2" id="KW-0677">Repeat</keyword>
<dbReference type="PANTHER" id="PTHR19211">
    <property type="entry name" value="ATP-BINDING TRANSPORT PROTEIN-RELATED"/>
    <property type="match status" value="1"/>
</dbReference>
<comment type="caution">
    <text evidence="7">The sequence shown here is derived from an EMBL/GenBank/DDBJ whole genome shotgun (WGS) entry which is preliminary data.</text>
</comment>
<dbReference type="SUPFAM" id="SSF52540">
    <property type="entry name" value="P-loop containing nucleoside triphosphate hydrolases"/>
    <property type="match status" value="2"/>
</dbReference>
<feature type="region of interest" description="Disordered" evidence="5">
    <location>
        <begin position="246"/>
        <end position="298"/>
    </location>
</feature>
<keyword evidence="4" id="KW-0067">ATP-binding</keyword>
<dbReference type="GO" id="GO:0005524">
    <property type="term" value="F:ATP binding"/>
    <property type="evidence" value="ECO:0007669"/>
    <property type="project" value="UniProtKB-KW"/>
</dbReference>
<dbReference type="InParanoid" id="A0A4R6QUL4"/>
<name>A0A4R6QUL4_9BURK</name>
<dbReference type="RefSeq" id="WP_133699374.1">
    <property type="nucleotide sequence ID" value="NZ_SNXS01000001.1"/>
</dbReference>
<dbReference type="AlphaFoldDB" id="A0A4R6QUL4"/>
<feature type="domain" description="ABC transporter" evidence="6">
    <location>
        <begin position="6"/>
        <end position="239"/>
    </location>
</feature>
<accession>A0A4R6QUL4</accession>
<evidence type="ECO:0000256" key="3">
    <source>
        <dbReference type="ARBA" id="ARBA00022741"/>
    </source>
</evidence>
<evidence type="ECO:0000259" key="6">
    <source>
        <dbReference type="PROSITE" id="PS50893"/>
    </source>
</evidence>
<evidence type="ECO:0000256" key="5">
    <source>
        <dbReference type="SAM" id="MobiDB-lite"/>
    </source>
</evidence>
<dbReference type="OrthoDB" id="9762051at2"/>
<dbReference type="GO" id="GO:0016887">
    <property type="term" value="F:ATP hydrolysis activity"/>
    <property type="evidence" value="ECO:0007669"/>
    <property type="project" value="InterPro"/>
</dbReference>
<dbReference type="Pfam" id="PF00005">
    <property type="entry name" value="ABC_tran"/>
    <property type="match status" value="2"/>
</dbReference>
<dbReference type="InterPro" id="IPR027417">
    <property type="entry name" value="P-loop_NTPase"/>
</dbReference>
<organism evidence="7 8">
    <name type="scientific">Roseateles toxinivorans</name>
    <dbReference type="NCBI Taxonomy" id="270368"/>
    <lineage>
        <taxon>Bacteria</taxon>
        <taxon>Pseudomonadati</taxon>
        <taxon>Pseudomonadota</taxon>
        <taxon>Betaproteobacteria</taxon>
        <taxon>Burkholderiales</taxon>
        <taxon>Sphaerotilaceae</taxon>
        <taxon>Roseateles</taxon>
    </lineage>
</organism>
<feature type="domain" description="ABC transporter" evidence="6">
    <location>
        <begin position="338"/>
        <end position="553"/>
    </location>
</feature>
<keyword evidence="1" id="KW-0472">Membrane</keyword>
<reference evidence="7 8" key="1">
    <citation type="submission" date="2019-03" db="EMBL/GenBank/DDBJ databases">
        <title>Genomic Encyclopedia of Type Strains, Phase IV (KMG-IV): sequencing the most valuable type-strain genomes for metagenomic binning, comparative biology and taxonomic classification.</title>
        <authorList>
            <person name="Goeker M."/>
        </authorList>
    </citation>
    <scope>NUCLEOTIDE SEQUENCE [LARGE SCALE GENOMIC DNA]</scope>
    <source>
        <strain evidence="7 8">DSM 16998</strain>
    </source>
</reference>
<evidence type="ECO:0000313" key="8">
    <source>
        <dbReference type="Proteomes" id="UP000295361"/>
    </source>
</evidence>
<dbReference type="Proteomes" id="UP000295361">
    <property type="component" value="Unassembled WGS sequence"/>
</dbReference>
<proteinExistence type="predicted"/>
<keyword evidence="3" id="KW-0547">Nucleotide-binding</keyword>
<evidence type="ECO:0000256" key="4">
    <source>
        <dbReference type="ARBA" id="ARBA00022840"/>
    </source>
</evidence>
<gene>
    <name evidence="7" type="ORF">DES47_101835</name>
</gene>
<keyword evidence="1" id="KW-1003">Cell membrane</keyword>
<dbReference type="SMART" id="SM00382">
    <property type="entry name" value="AAA"/>
    <property type="match status" value="2"/>
</dbReference>
<dbReference type="FunFam" id="3.40.50.300:FF:001320">
    <property type="entry name" value="Heme ABC transporter ATP-binding protein"/>
    <property type="match status" value="1"/>
</dbReference>
<sequence>MVTSFLSLEGVSYVLPNGETLFSDLNNTFDQLQTGLVGRNGCGKTVLARILAGQLQPSRGHCRRTGTVHYLAQQISPPAGATVAELAGVQGKLDALRRIEAGRFTQADFDLLGDEWDIGQQLRQRLTEQGLQHLDADMSASVLSGGELMRVALIGAQLSNADFLILDEPSNHLDEPSRLALIAWLQRWQRGLLVISHDRQLLACMERIVELSSLGLRSYGGNYAQFSQAKEQEQQNARSELARARLHRQREQQFMREQRERQEKRQARGTRDGKEANQARCLLDRQKGRSEQSMGKLRKQQAETQLGLSQCVREAAAQVADDTQIHMHAPLNPGVAQRVVVELDKVGLPFVPEATRHITLLVTGQQRIGILGPNGCGKTSLLRVIAGQIEAEAGARRVSARLAYLDQGLNLLDATRPVLEQAQAANPTLSESELRMRLAQLGLDAQKVAVPSGSLSGGERLKAALACALYAEARPQLLLLDEPSNHLDLPSLQALEKLLTHYQGALIVASHDHTFLAEIGLTDLLVAGTGGWKLTSVERLGTDQLSSPQRSQQAADRVGR</sequence>
<dbReference type="PANTHER" id="PTHR19211:SF6">
    <property type="entry name" value="BLL7188 PROTEIN"/>
    <property type="match status" value="1"/>
</dbReference>
<keyword evidence="8" id="KW-1185">Reference proteome</keyword>
<feature type="compositionally biased region" description="Basic and acidic residues" evidence="5">
    <location>
        <begin position="249"/>
        <end position="290"/>
    </location>
</feature>
<evidence type="ECO:0000313" key="7">
    <source>
        <dbReference type="EMBL" id="TDP74769.1"/>
    </source>
</evidence>
<protein>
    <submittedName>
        <fullName evidence="7">ATPase subunit of ABC transporter with duplicated ATPase domains</fullName>
    </submittedName>
</protein>
<evidence type="ECO:0000256" key="1">
    <source>
        <dbReference type="ARBA" id="ARBA00022475"/>
    </source>
</evidence>